<reference evidence="2" key="1">
    <citation type="journal article" date="2020" name="Stud. Mycol.">
        <title>101 Dothideomycetes genomes: a test case for predicting lifestyles and emergence of pathogens.</title>
        <authorList>
            <person name="Haridas S."/>
            <person name="Albert R."/>
            <person name="Binder M."/>
            <person name="Bloem J."/>
            <person name="Labutti K."/>
            <person name="Salamov A."/>
            <person name="Andreopoulos B."/>
            <person name="Baker S."/>
            <person name="Barry K."/>
            <person name="Bills G."/>
            <person name="Bluhm B."/>
            <person name="Cannon C."/>
            <person name="Castanera R."/>
            <person name="Culley D."/>
            <person name="Daum C."/>
            <person name="Ezra D."/>
            <person name="Gonzalez J."/>
            <person name="Henrissat B."/>
            <person name="Kuo A."/>
            <person name="Liang C."/>
            <person name="Lipzen A."/>
            <person name="Lutzoni F."/>
            <person name="Magnuson J."/>
            <person name="Mondo S."/>
            <person name="Nolan M."/>
            <person name="Ohm R."/>
            <person name="Pangilinan J."/>
            <person name="Park H.-J."/>
            <person name="Ramirez L."/>
            <person name="Alfaro M."/>
            <person name="Sun H."/>
            <person name="Tritt A."/>
            <person name="Yoshinaga Y."/>
            <person name="Zwiers L.-H."/>
            <person name="Turgeon B."/>
            <person name="Goodwin S."/>
            <person name="Spatafora J."/>
            <person name="Crous P."/>
            <person name="Grigoriev I."/>
        </authorList>
    </citation>
    <scope>NUCLEOTIDE SEQUENCE</scope>
    <source>
        <strain evidence="2">CBS 260.36</strain>
    </source>
</reference>
<gene>
    <name evidence="2" type="ORF">K461DRAFT_303867</name>
</gene>
<evidence type="ECO:0000256" key="1">
    <source>
        <dbReference type="SAM" id="Phobius"/>
    </source>
</evidence>
<dbReference type="EMBL" id="ML996083">
    <property type="protein sequence ID" value="KAF2154524.1"/>
    <property type="molecule type" value="Genomic_DNA"/>
</dbReference>
<evidence type="ECO:0000313" key="3">
    <source>
        <dbReference type="Proteomes" id="UP000799439"/>
    </source>
</evidence>
<proteinExistence type="predicted"/>
<keyword evidence="1" id="KW-0812">Transmembrane</keyword>
<dbReference type="AlphaFoldDB" id="A0A9P4J493"/>
<feature type="transmembrane region" description="Helical" evidence="1">
    <location>
        <begin position="218"/>
        <end position="237"/>
    </location>
</feature>
<keyword evidence="1" id="KW-0472">Membrane</keyword>
<dbReference type="Proteomes" id="UP000799439">
    <property type="component" value="Unassembled WGS sequence"/>
</dbReference>
<name>A0A9P4J493_9PEZI</name>
<comment type="caution">
    <text evidence="2">The sequence shown here is derived from an EMBL/GenBank/DDBJ whole genome shotgun (WGS) entry which is preliminary data.</text>
</comment>
<keyword evidence="1" id="KW-1133">Transmembrane helix</keyword>
<accession>A0A9P4J493</accession>
<sequence length="238" mass="23500">MSTTTTINALNMGGPALDASIIKADATATTLLANCEGSHNDYNCVFNATYIVGPWAQATPPPSASTGVFDLKILNPPFTGSNEPASISTALGENDKIWWTYSVHCDMTDYTVPSVCTTTNVGGANRGSTIATISGSSSIEDIIGPFTALPLAVTAGYAKLAAATTTGSSGAASTGSASGIAVAPGSGGKSNSTSTGVHSATLTGSGGVAVSTGGASSIYGINMGTLGLLGLVAAYFVR</sequence>
<evidence type="ECO:0000313" key="2">
    <source>
        <dbReference type="EMBL" id="KAF2154524.1"/>
    </source>
</evidence>
<organism evidence="2 3">
    <name type="scientific">Myriangium duriaei CBS 260.36</name>
    <dbReference type="NCBI Taxonomy" id="1168546"/>
    <lineage>
        <taxon>Eukaryota</taxon>
        <taxon>Fungi</taxon>
        <taxon>Dikarya</taxon>
        <taxon>Ascomycota</taxon>
        <taxon>Pezizomycotina</taxon>
        <taxon>Dothideomycetes</taxon>
        <taxon>Dothideomycetidae</taxon>
        <taxon>Myriangiales</taxon>
        <taxon>Myriangiaceae</taxon>
        <taxon>Myriangium</taxon>
    </lineage>
</organism>
<dbReference type="OrthoDB" id="4991875at2759"/>
<protein>
    <submittedName>
        <fullName evidence="2">Uncharacterized protein</fullName>
    </submittedName>
</protein>
<keyword evidence="3" id="KW-1185">Reference proteome</keyword>